<evidence type="ECO:0000259" key="6">
    <source>
        <dbReference type="Pfam" id="PF12333"/>
    </source>
</evidence>
<keyword evidence="5" id="KW-0698">rRNA processing</keyword>
<dbReference type="Gene3D" id="1.25.10.10">
    <property type="entry name" value="Leucine-rich Repeat Variant"/>
    <property type="match status" value="1"/>
</dbReference>
<evidence type="ECO:0000256" key="1">
    <source>
        <dbReference type="ARBA" id="ARBA00002355"/>
    </source>
</evidence>
<dbReference type="InterPro" id="IPR016024">
    <property type="entry name" value="ARM-type_fold"/>
</dbReference>
<evidence type="ECO:0000313" key="7">
    <source>
        <dbReference type="EMBL" id="KAJ3568803.1"/>
    </source>
</evidence>
<dbReference type="Pfam" id="PF12333">
    <property type="entry name" value="Ipi1_N"/>
    <property type="match status" value="1"/>
</dbReference>
<evidence type="ECO:0000256" key="3">
    <source>
        <dbReference type="ARBA" id="ARBA00006427"/>
    </source>
</evidence>
<dbReference type="EMBL" id="JANIEX010000323">
    <property type="protein sequence ID" value="KAJ3568803.1"/>
    <property type="molecule type" value="Genomic_DNA"/>
</dbReference>
<dbReference type="SUPFAM" id="SSF48371">
    <property type="entry name" value="ARM repeat"/>
    <property type="match status" value="1"/>
</dbReference>
<comment type="subunit">
    <text evidence="5">Component of the RIX1 complex.</text>
</comment>
<evidence type="ECO:0000256" key="4">
    <source>
        <dbReference type="ARBA" id="ARBA00023242"/>
    </source>
</evidence>
<keyword evidence="5" id="KW-0690">Ribosome biogenesis</keyword>
<organism evidence="7 8">
    <name type="scientific">Leucocoprinus birnbaumii</name>
    <dbReference type="NCBI Taxonomy" id="56174"/>
    <lineage>
        <taxon>Eukaryota</taxon>
        <taxon>Fungi</taxon>
        <taxon>Dikarya</taxon>
        <taxon>Basidiomycota</taxon>
        <taxon>Agaricomycotina</taxon>
        <taxon>Agaricomycetes</taxon>
        <taxon>Agaricomycetidae</taxon>
        <taxon>Agaricales</taxon>
        <taxon>Agaricineae</taxon>
        <taxon>Agaricaceae</taxon>
        <taxon>Leucocoprinus</taxon>
    </lineage>
</organism>
<feature type="domain" description="Pre-rRNA-processing protein Ipi1 N-terminal" evidence="6">
    <location>
        <begin position="139"/>
        <end position="244"/>
    </location>
</feature>
<dbReference type="GO" id="GO:0005634">
    <property type="term" value="C:nucleus"/>
    <property type="evidence" value="ECO:0007669"/>
    <property type="project" value="UniProtKB-SubCell"/>
</dbReference>
<dbReference type="PANTHER" id="PTHR16056:SF2">
    <property type="entry name" value="TESTIS-EXPRESSED PROTEIN 10"/>
    <property type="match status" value="1"/>
</dbReference>
<keyword evidence="4 5" id="KW-0539">Nucleus</keyword>
<comment type="caution">
    <text evidence="7">The sequence shown here is derived from an EMBL/GenBank/DDBJ whole genome shotgun (WGS) entry which is preliminary data.</text>
</comment>
<sequence>MPKSSKKRKDKAADFAKAKLKLGKEKKAPSNVIDTSFKARSIALPTQSIAVNKDESTPTTKRKLTLDDLLSQMKHYSPSVKKEALLGLTELLEAHWNLVRQNLSQLMNQLARIIGDEDAGVRKQLLTFFSWMLPRISKEDLLPHASTLMLFTASAQTHIFPEIRIDAVRFLALFLEYIPEPLVEGWTSTGSSHGKRILEGYLGNMNAGTKYGGSEGPAKATSTSSVILSPASKLAVLQSFSAFLRAGLSNKDSSITRTDPERPLQAWFMSKSFLTPKAFEDFESIFITSSSRSTAKSLDWDRPEETYGNYRLAEMDVPWTMQEVEEISMPSGSSSESSSEKSLSIFLSHLSHTLHPLLISTILDCAPSVFSPDAKGSETEASMMVAVSQIASLLYGTVLGDAEAAPTHSLSELETLLGYMAPYFPFTLSSKSRDMKLVQSFQDLNLIYCELTSLLVLRLTPTTSIKPGRSLKPSNTLTMQVSAVSGYITEFLRGQNTSTSQIPHSIQANAYLALLPSVWAIINTDLSSHTSDVLQALLDHANKTSSKSSTKRIAIEFVARLLLLDTEAQYRGIFRAGSTDQARQHFESWIINLPQVLWETGSSDPMTTEVILRFLLRLLQRRSSLVQSQVISALALRLVPYFSFTHPVRGQLPGPYCKIPATRTYLRRLCLDVVATLLGCGGRCGADISEACGGLLNAVGSVVADTVEEGYWAHVYMAVSSTS</sequence>
<keyword evidence="8" id="KW-1185">Reference proteome</keyword>
<gene>
    <name evidence="7" type="ORF">NP233_g5483</name>
</gene>
<evidence type="ECO:0000313" key="8">
    <source>
        <dbReference type="Proteomes" id="UP001213000"/>
    </source>
</evidence>
<dbReference type="AlphaFoldDB" id="A0AAD5VST1"/>
<dbReference type="PANTHER" id="PTHR16056">
    <property type="entry name" value="REGULATOR OF MICROTUBULE DYNAMICS PROTEIN"/>
    <property type="match status" value="1"/>
</dbReference>
<proteinExistence type="inferred from homology"/>
<comment type="function">
    <text evidence="1 5">Component of the RIX1 complex required for processing of ITS2 sequences from 35S pre-rRNA.</text>
</comment>
<dbReference type="InterPro" id="IPR024679">
    <property type="entry name" value="Ipi1_N"/>
</dbReference>
<dbReference type="Proteomes" id="UP001213000">
    <property type="component" value="Unassembled WGS sequence"/>
</dbReference>
<dbReference type="InterPro" id="IPR011989">
    <property type="entry name" value="ARM-like"/>
</dbReference>
<dbReference type="GO" id="GO:0006364">
    <property type="term" value="P:rRNA processing"/>
    <property type="evidence" value="ECO:0007669"/>
    <property type="project" value="UniProtKB-UniRule"/>
</dbReference>
<name>A0AAD5VST1_9AGAR</name>
<evidence type="ECO:0000256" key="2">
    <source>
        <dbReference type="ARBA" id="ARBA00004123"/>
    </source>
</evidence>
<accession>A0AAD5VST1</accession>
<comment type="similarity">
    <text evidence="3 5">Belongs to the IPI1/TEX10 family.</text>
</comment>
<evidence type="ECO:0000256" key="5">
    <source>
        <dbReference type="RuleBase" id="RU368021"/>
    </source>
</evidence>
<comment type="subcellular location">
    <subcellularLocation>
        <location evidence="2 5">Nucleus</location>
    </subcellularLocation>
</comment>
<reference evidence="7" key="1">
    <citation type="submission" date="2022-07" db="EMBL/GenBank/DDBJ databases">
        <title>Genome Sequence of Leucocoprinus birnbaumii.</title>
        <authorList>
            <person name="Buettner E."/>
        </authorList>
    </citation>
    <scope>NUCLEOTIDE SEQUENCE</scope>
    <source>
        <strain evidence="7">VT141</strain>
    </source>
</reference>
<protein>
    <recommendedName>
        <fullName evidence="5">Pre-rRNA-processing protein</fullName>
    </recommendedName>
</protein>
<dbReference type="GO" id="GO:0120330">
    <property type="term" value="C:rixosome complex"/>
    <property type="evidence" value="ECO:0007669"/>
    <property type="project" value="UniProtKB-UniRule"/>
</dbReference>